<feature type="transmembrane region" description="Helical" evidence="1">
    <location>
        <begin position="143"/>
        <end position="163"/>
    </location>
</feature>
<keyword evidence="1" id="KW-0812">Transmembrane</keyword>
<keyword evidence="1" id="KW-1133">Transmembrane helix</keyword>
<feature type="transmembrane region" description="Helical" evidence="1">
    <location>
        <begin position="110"/>
        <end position="131"/>
    </location>
</feature>
<feature type="transmembrane region" description="Helical" evidence="1">
    <location>
        <begin position="240"/>
        <end position="258"/>
    </location>
</feature>
<keyword evidence="3" id="KW-1185">Reference proteome</keyword>
<dbReference type="EMBL" id="CP141615">
    <property type="protein sequence ID" value="WRP16943.1"/>
    <property type="molecule type" value="Genomic_DNA"/>
</dbReference>
<sequence>MSATPGPSFYYGGQAVLEGVMMRGRTVYAVATRSSRQDIQVTRHPGTPWVRRARVLGWPLVRGVVAMLEALVIGYRALNDSAQRLLAEADHAAGAPGGASRQGGMRLMEAATLAMAAALAVGLFVLLPAAFVRLVQAWVGSTVALNVIEGAFKALLFVGYVWAIGWMPDMTRVFQYHGAEHKAINCFESGGRLDVACARRASRFHPRCGTNFLFLVVLVSVFAFSVVTAFVGRPPLVERVLWHLAILPVVAGVSYEIIRAAGSPSASAWVRLVARPGMWLQTLTTREPDDSQLEVAIAALEAVLEQDGTLERRPEMVVA</sequence>
<dbReference type="Proteomes" id="UP001332192">
    <property type="component" value="Chromosome"/>
</dbReference>
<dbReference type="Pfam" id="PF07136">
    <property type="entry name" value="DUF1385"/>
    <property type="match status" value="1"/>
</dbReference>
<accession>A0ABZ1BWB0</accession>
<evidence type="ECO:0000313" key="2">
    <source>
        <dbReference type="EMBL" id="WRP16943.1"/>
    </source>
</evidence>
<protein>
    <submittedName>
        <fullName evidence="2">DUF1385 domain-containing protein</fullName>
    </submittedName>
</protein>
<dbReference type="PANTHER" id="PTHR42867:SF1">
    <property type="entry name" value="MEMBRANE PROTEIN-RELATED"/>
    <property type="match status" value="1"/>
</dbReference>
<dbReference type="PANTHER" id="PTHR42867">
    <property type="entry name" value="MEMBRANE PROTEIN-RELATED"/>
    <property type="match status" value="1"/>
</dbReference>
<proteinExistence type="predicted"/>
<feature type="transmembrane region" description="Helical" evidence="1">
    <location>
        <begin position="212"/>
        <end position="234"/>
    </location>
</feature>
<organism evidence="2 3">
    <name type="scientific">Carboxydichorda subterranea</name>
    <dbReference type="NCBI Taxonomy" id="3109565"/>
    <lineage>
        <taxon>Bacteria</taxon>
        <taxon>Bacillati</taxon>
        <taxon>Bacillota</taxon>
        <taxon>Limnochordia</taxon>
        <taxon>Limnochordales</taxon>
        <taxon>Geochordaceae</taxon>
        <taxon>Carboxydichorda</taxon>
    </lineage>
</organism>
<evidence type="ECO:0000256" key="1">
    <source>
        <dbReference type="SAM" id="Phobius"/>
    </source>
</evidence>
<name>A0ABZ1BWB0_9FIRM</name>
<keyword evidence="1" id="KW-0472">Membrane</keyword>
<gene>
    <name evidence="2" type="ORF">U7230_12750</name>
</gene>
<reference evidence="2 3" key="1">
    <citation type="journal article" date="2024" name="Front. Microbiol.">
        <title>Novel thermophilic genera Geochorda gen. nov. and Carboxydochorda gen. nov. from the deep terrestrial subsurface reveal the ecophysiological diversity in the class Limnochordia.</title>
        <authorList>
            <person name="Karnachuk O.V."/>
            <person name="Lukina A.P."/>
            <person name="Avakyan M.R."/>
            <person name="Kadnikov V.V."/>
            <person name="Begmatov S."/>
            <person name="Beletsky A.V."/>
            <person name="Vlasova K.G."/>
            <person name="Novikov A.A."/>
            <person name="Shcherbakova V.A."/>
            <person name="Mardanov A.V."/>
            <person name="Ravin N.V."/>
        </authorList>
    </citation>
    <scope>NUCLEOTIDE SEQUENCE [LARGE SCALE GENOMIC DNA]</scope>
    <source>
        <strain evidence="2 3">L945</strain>
    </source>
</reference>
<evidence type="ECO:0000313" key="3">
    <source>
        <dbReference type="Proteomes" id="UP001332192"/>
    </source>
</evidence>
<dbReference type="InterPro" id="IPR010787">
    <property type="entry name" value="DUF1385"/>
</dbReference>
<dbReference type="RefSeq" id="WP_324716215.1">
    <property type="nucleotide sequence ID" value="NZ_CP141615.1"/>
</dbReference>